<evidence type="ECO:0000313" key="1">
    <source>
        <dbReference type="Proteomes" id="UP000504617"/>
    </source>
</evidence>
<dbReference type="GeneID" id="106538271"/>
<gene>
    <name evidence="2" type="primary">LOC106538271</name>
</gene>
<dbReference type="GO" id="GO:0006302">
    <property type="term" value="P:double-strand break repair"/>
    <property type="evidence" value="ECO:0007669"/>
    <property type="project" value="InterPro"/>
</dbReference>
<dbReference type="Proteomes" id="UP000504617">
    <property type="component" value="Unplaced"/>
</dbReference>
<organism evidence="1 2">
    <name type="scientific">Thamnophis sirtalis</name>
    <dbReference type="NCBI Taxonomy" id="35019"/>
    <lineage>
        <taxon>Eukaryota</taxon>
        <taxon>Metazoa</taxon>
        <taxon>Chordata</taxon>
        <taxon>Craniata</taxon>
        <taxon>Vertebrata</taxon>
        <taxon>Euteleostomi</taxon>
        <taxon>Lepidosauria</taxon>
        <taxon>Squamata</taxon>
        <taxon>Bifurcata</taxon>
        <taxon>Unidentata</taxon>
        <taxon>Episquamata</taxon>
        <taxon>Toxicofera</taxon>
        <taxon>Serpentes</taxon>
        <taxon>Colubroidea</taxon>
        <taxon>Colubridae</taxon>
        <taxon>Natricinae</taxon>
        <taxon>Thamnophis</taxon>
    </lineage>
</organism>
<dbReference type="PANTHER" id="PTHR22640">
    <property type="entry name" value="STRUCTURAL MAINTENANCE OF CHROMOSOMES FLEXIBLE HINGE DOMAIN-CONTAINING PROTEIN 1"/>
    <property type="match status" value="1"/>
</dbReference>
<name>A0A6I9X1I4_9SAUR</name>
<sequence length="130" mass="15016">MAAAEGNTEGKILTIFVYDQRRDQSHDAKIVLRGHQGNYRDFCNAVHQAFDISSKEIFVITTTDRKKITSENFDQIVKDKMTLYLLQRVDQLLTSATKECIEFLPHYNTILKSGTYEYYDSKEQTPLPVC</sequence>
<proteinExistence type="predicted"/>
<dbReference type="InterPro" id="IPR038892">
    <property type="entry name" value="SMCHD1"/>
</dbReference>
<accession>A0A6I9X1I4</accession>
<dbReference type="KEGG" id="tsr:106538271"/>
<dbReference type="RefSeq" id="XP_013908196.1">
    <property type="nucleotide sequence ID" value="XM_014052721.1"/>
</dbReference>
<evidence type="ECO:0000313" key="2">
    <source>
        <dbReference type="RefSeq" id="XP_013908196.1"/>
    </source>
</evidence>
<dbReference type="OrthoDB" id="10036779at2759"/>
<reference evidence="2" key="1">
    <citation type="submission" date="2025-08" db="UniProtKB">
        <authorList>
            <consortium name="RefSeq"/>
        </authorList>
    </citation>
    <scope>IDENTIFICATION</scope>
</reference>
<dbReference type="AlphaFoldDB" id="A0A6I9X1I4"/>
<dbReference type="PANTHER" id="PTHR22640:SF2">
    <property type="entry name" value="STRUCTURAL MAINTENANCE OF CHROMOSOMES FLEXIBLE HINGE DOMAIN-CONTAINING PROTEIN 1"/>
    <property type="match status" value="1"/>
</dbReference>
<keyword evidence="1" id="KW-1185">Reference proteome</keyword>
<protein>
    <submittedName>
        <fullName evidence="2">Structural maintenance of chromosomes flexible hinge domain-containing protein 1-like</fullName>
    </submittedName>
</protein>